<dbReference type="AlphaFoldDB" id="A0A3B1C2E3"/>
<protein>
    <submittedName>
        <fullName evidence="1">Uncharacterized protein</fullName>
    </submittedName>
</protein>
<name>A0A3B1C2E3_9ZZZZ</name>
<sequence length="292" mass="31983">MNKLLMFVLFLVFTGFSYAQIGDKLTQLPPSEVQKYATPLATWSGTYFNSGGYYSASVSKTFGFKLSLVGMMIFIPDDQMTFDVHPYDGYTGSEKSATFFGEKGAAVMSNGGFIIYPPGLNMSSVYAGIPQIGLSFFGIEGILRYFPKLKISDVEVDLLGWGLKYNFSQLIPGLPLDIAVQILSNNFELIHPNADIKTANFAFNVHASKEFGNLIVYGGLQYETTKMDMDYTFDGLGFPGITPDDRVSISIDGENSMRLTFGAAVKIAVLVLNVDYNIGSQNALVGGINFEF</sequence>
<gene>
    <name evidence="1" type="ORF">MNBD_IGNAVI01-1773</name>
</gene>
<dbReference type="InterPro" id="IPR046495">
    <property type="entry name" value="DUF6588"/>
</dbReference>
<dbReference type="EMBL" id="UOGD01000094">
    <property type="protein sequence ID" value="VAX18184.1"/>
    <property type="molecule type" value="Genomic_DNA"/>
</dbReference>
<evidence type="ECO:0000313" key="1">
    <source>
        <dbReference type="EMBL" id="VAX18184.1"/>
    </source>
</evidence>
<proteinExistence type="predicted"/>
<dbReference type="Pfam" id="PF20230">
    <property type="entry name" value="DUF6588"/>
    <property type="match status" value="1"/>
</dbReference>
<organism evidence="1">
    <name type="scientific">hydrothermal vent metagenome</name>
    <dbReference type="NCBI Taxonomy" id="652676"/>
    <lineage>
        <taxon>unclassified sequences</taxon>
        <taxon>metagenomes</taxon>
        <taxon>ecological metagenomes</taxon>
    </lineage>
</organism>
<accession>A0A3B1C2E3</accession>
<reference evidence="1" key="1">
    <citation type="submission" date="2018-06" db="EMBL/GenBank/DDBJ databases">
        <authorList>
            <person name="Zhirakovskaya E."/>
        </authorList>
    </citation>
    <scope>NUCLEOTIDE SEQUENCE</scope>
</reference>